<dbReference type="Proteomes" id="UP000251800">
    <property type="component" value="Unassembled WGS sequence"/>
</dbReference>
<dbReference type="InterPro" id="IPR014016">
    <property type="entry name" value="UvrD-like_ATP-bd"/>
</dbReference>
<keyword evidence="15" id="KW-1185">Reference proteome</keyword>
<feature type="domain" description="UvrD-like helicase ATP-binding" evidence="12">
    <location>
        <begin position="25"/>
        <end position="319"/>
    </location>
</feature>
<accession>A0A383XRI7</accession>
<dbReference type="EMBL" id="QEQK01000012">
    <property type="protein sequence ID" value="PWN55241.1"/>
    <property type="molecule type" value="Genomic_DNA"/>
</dbReference>
<comment type="caution">
    <text evidence="14">The sequence shown here is derived from an EMBL/GenBank/DDBJ whole genome shotgun (WGS) entry which is preliminary data.</text>
</comment>
<dbReference type="OrthoDB" id="5905204at2"/>
<feature type="region of interest" description="Disordered" evidence="11">
    <location>
        <begin position="1"/>
        <end position="29"/>
    </location>
</feature>
<keyword evidence="4 10" id="KW-0347">Helicase</keyword>
<dbReference type="GO" id="GO:0003677">
    <property type="term" value="F:DNA binding"/>
    <property type="evidence" value="ECO:0007669"/>
    <property type="project" value="InterPro"/>
</dbReference>
<dbReference type="EC" id="5.6.2.4" evidence="8"/>
<evidence type="ECO:0000259" key="12">
    <source>
        <dbReference type="PROSITE" id="PS51198"/>
    </source>
</evidence>
<comment type="catalytic activity">
    <reaction evidence="9">
        <text>ATP + H2O = ADP + phosphate + H(+)</text>
        <dbReference type="Rhea" id="RHEA:13065"/>
        <dbReference type="ChEBI" id="CHEBI:15377"/>
        <dbReference type="ChEBI" id="CHEBI:15378"/>
        <dbReference type="ChEBI" id="CHEBI:30616"/>
        <dbReference type="ChEBI" id="CHEBI:43474"/>
        <dbReference type="ChEBI" id="CHEBI:456216"/>
        <dbReference type="EC" id="5.6.2.4"/>
    </reaction>
</comment>
<comment type="catalytic activity">
    <reaction evidence="7">
        <text>Couples ATP hydrolysis with the unwinding of duplex DNA by translocating in the 3'-5' direction.</text>
        <dbReference type="EC" id="5.6.2.4"/>
    </reaction>
</comment>
<name>A0A383XRI7_9GAMM</name>
<dbReference type="AlphaFoldDB" id="A0A383XRI7"/>
<evidence type="ECO:0000256" key="5">
    <source>
        <dbReference type="ARBA" id="ARBA00022840"/>
    </source>
</evidence>
<dbReference type="InterPro" id="IPR000212">
    <property type="entry name" value="DNA_helicase_UvrD/REP"/>
</dbReference>
<reference evidence="14 15" key="1">
    <citation type="submission" date="2018-05" db="EMBL/GenBank/DDBJ databases">
        <title>Abyssibacter profundi OUC007T gen. nov., sp. nov, a marine bacterium isolated from seawater of the Mariana Trench.</title>
        <authorList>
            <person name="Zhou S."/>
        </authorList>
    </citation>
    <scope>NUCLEOTIDE SEQUENCE [LARGE SCALE GENOMIC DNA]</scope>
    <source>
        <strain evidence="14 15">OUC007</strain>
    </source>
</reference>
<dbReference type="PROSITE" id="PS51198">
    <property type="entry name" value="UVRD_HELICASE_ATP_BIND"/>
    <property type="match status" value="1"/>
</dbReference>
<keyword evidence="3 10" id="KW-0378">Hydrolase</keyword>
<evidence type="ECO:0000313" key="15">
    <source>
        <dbReference type="Proteomes" id="UP000251800"/>
    </source>
</evidence>
<dbReference type="InterPro" id="IPR027417">
    <property type="entry name" value="P-loop_NTPase"/>
</dbReference>
<evidence type="ECO:0000256" key="9">
    <source>
        <dbReference type="ARBA" id="ARBA00048988"/>
    </source>
</evidence>
<evidence type="ECO:0000256" key="11">
    <source>
        <dbReference type="SAM" id="MobiDB-lite"/>
    </source>
</evidence>
<dbReference type="CDD" id="cd17932">
    <property type="entry name" value="DEXQc_UvrD"/>
    <property type="match status" value="1"/>
</dbReference>
<evidence type="ECO:0000259" key="13">
    <source>
        <dbReference type="PROSITE" id="PS51217"/>
    </source>
</evidence>
<feature type="binding site" evidence="10">
    <location>
        <begin position="46"/>
        <end position="53"/>
    </location>
    <ligand>
        <name>ATP</name>
        <dbReference type="ChEBI" id="CHEBI:30616"/>
    </ligand>
</feature>
<dbReference type="GO" id="GO:0016887">
    <property type="term" value="F:ATP hydrolysis activity"/>
    <property type="evidence" value="ECO:0007669"/>
    <property type="project" value="RHEA"/>
</dbReference>
<evidence type="ECO:0000256" key="8">
    <source>
        <dbReference type="ARBA" id="ARBA00034808"/>
    </source>
</evidence>
<sequence length="701" mass="77798">MQASLTADSPTATPPSPLNPAQQAAAAHGETLAEGGVRAGPLLIIAGAGTGKTQTLSHRAAHLVLNGVDPARLLLLTFSRRAAEEMTRRAQSIITATLRERGETAPQLRLPWSGTFHGIGNRLLREYHANLGLDAQFSILDRGDAADLMDLCRRALDLPTGQRRFPRKDTCLGIYSRTVNTRLPLADVLSRHYPWCAEWADTLKSLFAAYVAHKQRTASLDYDDLLLYWCHAMQVPELAADMSQRFDHVLVDEYQDTNVVQADILRGLRPDGAGLTVVGDDAQSIYSFRAASVENILNFPEQFDPPARVVTLEQNYRSTQPVLDAANAIIAQASRGYDKHLVSACGQGPRPRFVTLEDDQSQALYTVETVLDNREAGQRLRDQAVLFRASHHADGLEVELVRRNIPYRKFGGLKFLEAAHVKDLLSILRWADNPKNQIAAFRCCQLVPGLGPKAAEAAMQWLTAHNHDLTQLARFKPRARAADLDCWRALGELLGRLSDPSCDWNGQIQVARQWYEPLLPLRYEAADVRAADLAQLEQISLRFSDRGSFLTELALDPPAATGDEAGDPLLDEDFLILSTIHSAKGQEWDSVFVLNVADGNLPSEFGTGQQETIEEERRLTYVAMTRARTQLHLLAPLKYYVPEQPRYGNRHVYGARSRFFPDAVMPHFESVTYPQADPATAPNSRCTAQVDVAAAMRDMWS</sequence>
<comment type="similarity">
    <text evidence="1">Belongs to the helicase family. UvrD subfamily.</text>
</comment>
<dbReference type="GO" id="GO:0043138">
    <property type="term" value="F:3'-5' DNA helicase activity"/>
    <property type="evidence" value="ECO:0007669"/>
    <property type="project" value="UniProtKB-EC"/>
</dbReference>
<evidence type="ECO:0000256" key="2">
    <source>
        <dbReference type="ARBA" id="ARBA00022741"/>
    </source>
</evidence>
<dbReference type="InterPro" id="IPR014017">
    <property type="entry name" value="DNA_helicase_UvrD-like_C"/>
</dbReference>
<dbReference type="Gene3D" id="1.10.486.10">
    <property type="entry name" value="PCRA, domain 4"/>
    <property type="match status" value="1"/>
</dbReference>
<dbReference type="Gene3D" id="1.10.10.160">
    <property type="match status" value="1"/>
</dbReference>
<keyword evidence="2 10" id="KW-0547">Nucleotide-binding</keyword>
<evidence type="ECO:0000256" key="10">
    <source>
        <dbReference type="PROSITE-ProRule" id="PRU00560"/>
    </source>
</evidence>
<evidence type="ECO:0000256" key="7">
    <source>
        <dbReference type="ARBA" id="ARBA00034617"/>
    </source>
</evidence>
<organism evidence="14 15">
    <name type="scientific">Abyssibacter profundi</name>
    <dbReference type="NCBI Taxonomy" id="2182787"/>
    <lineage>
        <taxon>Bacteria</taxon>
        <taxon>Pseudomonadati</taxon>
        <taxon>Pseudomonadota</taxon>
        <taxon>Gammaproteobacteria</taxon>
        <taxon>Chromatiales</taxon>
        <taxon>Oceanococcaceae</taxon>
        <taxon>Abyssibacter</taxon>
    </lineage>
</organism>
<gene>
    <name evidence="14" type="ORF">DEH80_13535</name>
</gene>
<dbReference type="GO" id="GO:0000725">
    <property type="term" value="P:recombinational repair"/>
    <property type="evidence" value="ECO:0007669"/>
    <property type="project" value="TreeGrafter"/>
</dbReference>
<protein>
    <recommendedName>
        <fullName evidence="8">DNA 3'-5' helicase</fullName>
        <ecNumber evidence="8">5.6.2.4</ecNumber>
    </recommendedName>
</protein>
<dbReference type="SUPFAM" id="SSF52540">
    <property type="entry name" value="P-loop containing nucleoside triphosphate hydrolases"/>
    <property type="match status" value="1"/>
</dbReference>
<dbReference type="PROSITE" id="PS51217">
    <property type="entry name" value="UVRD_HELICASE_CTER"/>
    <property type="match status" value="1"/>
</dbReference>
<dbReference type="RefSeq" id="WP_109721045.1">
    <property type="nucleotide sequence ID" value="NZ_QEQK01000012.1"/>
</dbReference>
<feature type="compositionally biased region" description="Low complexity" evidence="11">
    <location>
        <begin position="1"/>
        <end position="11"/>
    </location>
</feature>
<keyword evidence="5 10" id="KW-0067">ATP-binding</keyword>
<keyword evidence="6" id="KW-0413">Isomerase</keyword>
<dbReference type="Pfam" id="PF13361">
    <property type="entry name" value="UvrD_C"/>
    <property type="match status" value="2"/>
</dbReference>
<evidence type="ECO:0000256" key="6">
    <source>
        <dbReference type="ARBA" id="ARBA00023235"/>
    </source>
</evidence>
<dbReference type="PANTHER" id="PTHR11070:SF3">
    <property type="entry name" value="DNA 3'-5' HELICASE"/>
    <property type="match status" value="1"/>
</dbReference>
<dbReference type="GO" id="GO:0005829">
    <property type="term" value="C:cytosol"/>
    <property type="evidence" value="ECO:0007669"/>
    <property type="project" value="TreeGrafter"/>
</dbReference>
<evidence type="ECO:0000256" key="1">
    <source>
        <dbReference type="ARBA" id="ARBA00009922"/>
    </source>
</evidence>
<dbReference type="GO" id="GO:0005524">
    <property type="term" value="F:ATP binding"/>
    <property type="evidence" value="ECO:0007669"/>
    <property type="project" value="UniProtKB-UniRule"/>
</dbReference>
<dbReference type="InterPro" id="IPR013986">
    <property type="entry name" value="DExx_box_DNA_helicase_dom_sf"/>
</dbReference>
<evidence type="ECO:0000256" key="3">
    <source>
        <dbReference type="ARBA" id="ARBA00022801"/>
    </source>
</evidence>
<evidence type="ECO:0000313" key="14">
    <source>
        <dbReference type="EMBL" id="PWN55241.1"/>
    </source>
</evidence>
<feature type="domain" description="UvrD-like helicase C-terminal" evidence="13">
    <location>
        <begin position="320"/>
        <end position="585"/>
    </location>
</feature>
<dbReference type="Pfam" id="PF00580">
    <property type="entry name" value="UvrD-helicase"/>
    <property type="match status" value="1"/>
</dbReference>
<evidence type="ECO:0000256" key="4">
    <source>
        <dbReference type="ARBA" id="ARBA00022806"/>
    </source>
</evidence>
<proteinExistence type="inferred from homology"/>
<dbReference type="PANTHER" id="PTHR11070">
    <property type="entry name" value="UVRD / RECB / PCRA DNA HELICASE FAMILY MEMBER"/>
    <property type="match status" value="1"/>
</dbReference>
<dbReference type="Gene3D" id="3.40.50.300">
    <property type="entry name" value="P-loop containing nucleotide triphosphate hydrolases"/>
    <property type="match status" value="2"/>
</dbReference>